<reference evidence="1 2" key="1">
    <citation type="journal article" date="2016" name="Gut Pathog.">
        <title>Whole genome sequencing of "Faecalibaculum rodentium" ALO17, isolated from C57BL/6J laboratory mouse feces.</title>
        <authorList>
            <person name="Lim S."/>
            <person name="Chang D.H."/>
            <person name="Ahn S."/>
            <person name="Kim B.C."/>
        </authorList>
    </citation>
    <scope>NUCLEOTIDE SEQUENCE [LARGE SCALE GENOMIC DNA]</scope>
    <source>
        <strain evidence="1 2">Alo17</strain>
    </source>
</reference>
<name>A0A140DSJ8_9FIRM</name>
<dbReference type="Proteomes" id="UP000069771">
    <property type="component" value="Chromosome"/>
</dbReference>
<evidence type="ECO:0000313" key="1">
    <source>
        <dbReference type="EMBL" id="AMK53625.1"/>
    </source>
</evidence>
<sequence length="40" mass="4825">MSFLLFSGQLWTQKKRTACLFRTDSPLFEARLNRPTLFFR</sequence>
<dbReference type="AlphaFoldDB" id="A0A140DSJ8"/>
<dbReference type="EMBL" id="CP011391">
    <property type="protein sequence ID" value="AMK53625.1"/>
    <property type="molecule type" value="Genomic_DNA"/>
</dbReference>
<keyword evidence="2" id="KW-1185">Reference proteome</keyword>
<organism evidence="1 2">
    <name type="scientific">Faecalibaculum rodentium</name>
    <dbReference type="NCBI Taxonomy" id="1702221"/>
    <lineage>
        <taxon>Bacteria</taxon>
        <taxon>Bacillati</taxon>
        <taxon>Bacillota</taxon>
        <taxon>Erysipelotrichia</taxon>
        <taxon>Erysipelotrichales</taxon>
        <taxon>Erysipelotrichaceae</taxon>
        <taxon>Faecalibaculum</taxon>
    </lineage>
</organism>
<proteinExistence type="predicted"/>
<evidence type="ECO:0000313" key="2">
    <source>
        <dbReference type="Proteomes" id="UP000069771"/>
    </source>
</evidence>
<dbReference type="STRING" id="1702221.AALO17_04910"/>
<protein>
    <submittedName>
        <fullName evidence="1">Uncharacterized protein</fullName>
    </submittedName>
</protein>
<accession>A0A140DSJ8</accession>
<gene>
    <name evidence="1" type="ORF">AALO17_04910</name>
</gene>
<dbReference type="KEGG" id="fro:AALO17_04910"/>